<dbReference type="RefSeq" id="WP_011498949.1">
    <property type="nucleotide sequence ID" value="NC_007955.1"/>
</dbReference>
<dbReference type="KEGG" id="mbu:Mbur_0843"/>
<dbReference type="SUPFAM" id="SSF46785">
    <property type="entry name" value="Winged helix' DNA-binding domain"/>
    <property type="match status" value="1"/>
</dbReference>
<dbReference type="Gene3D" id="1.10.10.10">
    <property type="entry name" value="Winged helix-like DNA-binding domain superfamily/Winged helix DNA-binding domain"/>
    <property type="match status" value="1"/>
</dbReference>
<name>Q12XN0_METBU</name>
<dbReference type="Pfam" id="PF08350">
    <property type="entry name" value="FilR1_middle"/>
    <property type="match status" value="1"/>
</dbReference>
<evidence type="ECO:0000313" key="3">
    <source>
        <dbReference type="Proteomes" id="UP000001979"/>
    </source>
</evidence>
<dbReference type="InterPro" id="IPR013561">
    <property type="entry name" value="FilR1_middle_dom"/>
</dbReference>
<dbReference type="InterPro" id="IPR016490">
    <property type="entry name" value="Tscrpt_reg_HTH_AF0396-typ3"/>
</dbReference>
<organism evidence="2 3">
    <name type="scientific">Methanococcoides burtonii (strain DSM 6242 / NBRC 107633 / OCM 468 / ACE-M)</name>
    <dbReference type="NCBI Taxonomy" id="259564"/>
    <lineage>
        <taxon>Archaea</taxon>
        <taxon>Methanobacteriati</taxon>
        <taxon>Methanobacteriota</taxon>
        <taxon>Stenosarchaea group</taxon>
        <taxon>Methanomicrobia</taxon>
        <taxon>Methanosarcinales</taxon>
        <taxon>Methanosarcinaceae</taxon>
        <taxon>Methanococcoides</taxon>
    </lineage>
</organism>
<gene>
    <name evidence="2" type="ordered locus">Mbur_0843</name>
</gene>
<dbReference type="PIRSF" id="PIRSF006692">
    <property type="entry name" value="TF_HTH_AF0396_prd"/>
    <property type="match status" value="1"/>
</dbReference>
<reference evidence="3" key="1">
    <citation type="journal article" date="2009" name="ISME J.">
        <title>The genome sequence of the psychrophilic archaeon, Methanococcoides burtonii: the role of genome evolution in cold adaptation.</title>
        <authorList>
            <person name="Allen M.A."/>
            <person name="Lauro F.M."/>
            <person name="Williams T.J."/>
            <person name="Burg D."/>
            <person name="Siddiqui K.S."/>
            <person name="De Francisci D."/>
            <person name="Chong K.W."/>
            <person name="Pilak O."/>
            <person name="Chew H.H."/>
            <person name="De Maere M.Z."/>
            <person name="Ting L."/>
            <person name="Katrib M."/>
            <person name="Ng C."/>
            <person name="Sowers K.R."/>
            <person name="Galperin M.Y."/>
            <person name="Anderson I.J."/>
            <person name="Ivanova N."/>
            <person name="Dalin E."/>
            <person name="Martinez M."/>
            <person name="Lapidus A."/>
            <person name="Hauser L."/>
            <person name="Land M."/>
            <person name="Thomas T."/>
            <person name="Cavicchioli R."/>
        </authorList>
    </citation>
    <scope>NUCLEOTIDE SEQUENCE [LARGE SCALE GENOMIC DNA]</scope>
    <source>
        <strain evidence="3">DSM 6242 / NBRC 107633 / OCM 468 / ACE-M</strain>
    </source>
</reference>
<proteinExistence type="predicted"/>
<sequence>MQMELIETIFLSEKRENLLLMLLNDPADIKTINSTLTVTSSSILPQIKKLRNVGFIDKNESGSYVLTSIGRLVVENLKPLSGMLKVFDISCEYWDQRDLTTIPDNLLDNIGSLGNIQLIIPDLDHMYELQDEFLKNMRASSKVSSVLSLYHPDNLELLNNMEAAGTKIQIILTESVLERMLNDSEKEMETLLSSDNTTILVCEDTIKPPSFSVTDTFLYMSLFDINGRYDHHDIMSFEDSALEWGERLFEYYQNLSSPIE</sequence>
<keyword evidence="3" id="KW-1185">Reference proteome</keyword>
<dbReference type="HOGENOM" id="CLU_062767_1_1_2"/>
<dbReference type="Proteomes" id="UP000001979">
    <property type="component" value="Chromosome"/>
</dbReference>
<dbReference type="InterPro" id="IPR036390">
    <property type="entry name" value="WH_DNA-bd_sf"/>
</dbReference>
<feature type="domain" description="Methanogenesis regulatory protein FilR1 middle" evidence="1">
    <location>
        <begin position="126"/>
        <end position="254"/>
    </location>
</feature>
<dbReference type="InterPro" id="IPR036388">
    <property type="entry name" value="WH-like_DNA-bd_sf"/>
</dbReference>
<dbReference type="OrthoDB" id="11410at2157"/>
<protein>
    <submittedName>
        <fullName evidence="2">Methanogenesis operon transcriptional regulator</fullName>
    </submittedName>
</protein>
<accession>Q12XN0</accession>
<dbReference type="EMBL" id="CP000300">
    <property type="protein sequence ID" value="ABE51796.1"/>
    <property type="molecule type" value="Genomic_DNA"/>
</dbReference>
<dbReference type="GeneID" id="3996748"/>
<dbReference type="AlphaFoldDB" id="Q12XN0"/>
<evidence type="ECO:0000313" key="2">
    <source>
        <dbReference type="EMBL" id="ABE51796.1"/>
    </source>
</evidence>
<evidence type="ECO:0000259" key="1">
    <source>
        <dbReference type="Pfam" id="PF08350"/>
    </source>
</evidence>
<dbReference type="STRING" id="259564.Mbur_0843"/>